<organism evidence="1 2">
    <name type="scientific">Streptomyces peucetius</name>
    <dbReference type="NCBI Taxonomy" id="1950"/>
    <lineage>
        <taxon>Bacteria</taxon>
        <taxon>Bacillati</taxon>
        <taxon>Actinomycetota</taxon>
        <taxon>Actinomycetes</taxon>
        <taxon>Kitasatosporales</taxon>
        <taxon>Streptomycetaceae</taxon>
        <taxon>Streptomyces</taxon>
    </lineage>
</organism>
<dbReference type="EMBL" id="CP107567">
    <property type="protein sequence ID" value="UYQ61884.1"/>
    <property type="molecule type" value="Genomic_DNA"/>
</dbReference>
<evidence type="ECO:0000313" key="1">
    <source>
        <dbReference type="EMBL" id="UYQ61884.1"/>
    </source>
</evidence>
<accession>A0ABY6I567</accession>
<dbReference type="Proteomes" id="UP001163878">
    <property type="component" value="Chromosome"/>
</dbReference>
<reference evidence="1" key="1">
    <citation type="submission" date="2022-10" db="EMBL/GenBank/DDBJ databases">
        <title>Cytochrome P450 Catalyzes Benzene Ring Formation in the Biosynthesis of Trialkyl-Substituted Aromatic Polyketides.</title>
        <authorList>
            <person name="Zhao E."/>
            <person name="Ge H."/>
        </authorList>
    </citation>
    <scope>NUCLEOTIDE SEQUENCE</scope>
    <source>
        <strain evidence="1">NA0869</strain>
    </source>
</reference>
<evidence type="ECO:0000313" key="2">
    <source>
        <dbReference type="Proteomes" id="UP001163878"/>
    </source>
</evidence>
<name>A0ABY6I567_STRPE</name>
<gene>
    <name evidence="1" type="ORF">OGH68_10525</name>
</gene>
<sequence>MTVGPERSARIAATVESARSVWEATHDADSLQQWLKDHNCHGADAVLVTMGLLHCGLAEAGRMFFTAPCRQAERDFHNQVMEGLGAASEDL</sequence>
<proteinExistence type="predicted"/>
<dbReference type="RefSeq" id="WP_264243112.1">
    <property type="nucleotide sequence ID" value="NZ_CP107567.1"/>
</dbReference>
<evidence type="ECO:0008006" key="3">
    <source>
        <dbReference type="Google" id="ProtNLM"/>
    </source>
</evidence>
<protein>
    <recommendedName>
        <fullName evidence="3">ANTAR domain-containing protein</fullName>
    </recommendedName>
</protein>
<keyword evidence="2" id="KW-1185">Reference proteome</keyword>